<organism evidence="1 2">
    <name type="scientific">Rickenella mellea</name>
    <dbReference type="NCBI Taxonomy" id="50990"/>
    <lineage>
        <taxon>Eukaryota</taxon>
        <taxon>Fungi</taxon>
        <taxon>Dikarya</taxon>
        <taxon>Basidiomycota</taxon>
        <taxon>Agaricomycotina</taxon>
        <taxon>Agaricomycetes</taxon>
        <taxon>Hymenochaetales</taxon>
        <taxon>Rickenellaceae</taxon>
        <taxon>Rickenella</taxon>
    </lineage>
</organism>
<sequence>MNPRIPAELTRRVQGSDFRCHLYQLGQANNTRPAKQRKAETVGGDSVKAYHIRLTSTSAMLLSTLVVRLLLHQSPSRVATHMSLCLVARPGTELWPRLYAKVQHYAKWAI</sequence>
<protein>
    <submittedName>
        <fullName evidence="1">Uncharacterized protein</fullName>
    </submittedName>
</protein>
<evidence type="ECO:0000313" key="1">
    <source>
        <dbReference type="EMBL" id="TDL27015.1"/>
    </source>
</evidence>
<dbReference type="AlphaFoldDB" id="A0A4Y7QHV2"/>
<reference evidence="1 2" key="1">
    <citation type="submission" date="2018-06" db="EMBL/GenBank/DDBJ databases">
        <title>A transcriptomic atlas of mushroom development highlights an independent origin of complex multicellularity.</title>
        <authorList>
            <consortium name="DOE Joint Genome Institute"/>
            <person name="Krizsan K."/>
            <person name="Almasi E."/>
            <person name="Merenyi Z."/>
            <person name="Sahu N."/>
            <person name="Viragh M."/>
            <person name="Koszo T."/>
            <person name="Mondo S."/>
            <person name="Kiss B."/>
            <person name="Balint B."/>
            <person name="Kues U."/>
            <person name="Barry K."/>
            <person name="Hegedus J.C."/>
            <person name="Henrissat B."/>
            <person name="Johnson J."/>
            <person name="Lipzen A."/>
            <person name="Ohm R."/>
            <person name="Nagy I."/>
            <person name="Pangilinan J."/>
            <person name="Yan J."/>
            <person name="Xiong Y."/>
            <person name="Grigoriev I.V."/>
            <person name="Hibbett D.S."/>
            <person name="Nagy L.G."/>
        </authorList>
    </citation>
    <scope>NUCLEOTIDE SEQUENCE [LARGE SCALE GENOMIC DNA]</scope>
    <source>
        <strain evidence="1 2">SZMC22713</strain>
    </source>
</reference>
<dbReference type="OrthoDB" id="74991at2759"/>
<accession>A0A4Y7QHV2</accession>
<keyword evidence="2" id="KW-1185">Reference proteome</keyword>
<dbReference type="STRING" id="50990.A0A4Y7QHV2"/>
<dbReference type="VEuPathDB" id="FungiDB:BD410DRAFT_783159"/>
<proteinExistence type="predicted"/>
<gene>
    <name evidence="1" type="ORF">BD410DRAFT_783159</name>
</gene>
<dbReference type="Proteomes" id="UP000294933">
    <property type="component" value="Unassembled WGS sequence"/>
</dbReference>
<dbReference type="EMBL" id="ML170160">
    <property type="protein sequence ID" value="TDL27015.1"/>
    <property type="molecule type" value="Genomic_DNA"/>
</dbReference>
<evidence type="ECO:0000313" key="2">
    <source>
        <dbReference type="Proteomes" id="UP000294933"/>
    </source>
</evidence>
<name>A0A4Y7QHV2_9AGAM</name>